<accession>A0A1Y0AZ49</accession>
<reference evidence="1" key="1">
    <citation type="submission" date="2017-03" db="EMBL/GenBank/DDBJ databases">
        <title>The mitochondrial genome of the carnivorous plant Utricularia reniformis (Lentibulariaceae): structure, comparative analysis and evolutionary landmarks.</title>
        <authorList>
            <person name="Silva S.R."/>
            <person name="Alvarenga D.O."/>
            <person name="Michael T.P."/>
            <person name="Miranda V.F.O."/>
            <person name="Varani A.M."/>
        </authorList>
    </citation>
    <scope>NUCLEOTIDE SEQUENCE</scope>
</reference>
<geneLocation type="mitochondrion" evidence="1"/>
<name>A0A1Y0AZ49_9LAMI</name>
<organism evidence="1">
    <name type="scientific">Utricularia reniformis</name>
    <dbReference type="NCBI Taxonomy" id="192314"/>
    <lineage>
        <taxon>Eukaryota</taxon>
        <taxon>Viridiplantae</taxon>
        <taxon>Streptophyta</taxon>
        <taxon>Embryophyta</taxon>
        <taxon>Tracheophyta</taxon>
        <taxon>Spermatophyta</taxon>
        <taxon>Magnoliopsida</taxon>
        <taxon>eudicotyledons</taxon>
        <taxon>Gunneridae</taxon>
        <taxon>Pentapetalae</taxon>
        <taxon>asterids</taxon>
        <taxon>lamiids</taxon>
        <taxon>Lamiales</taxon>
        <taxon>Lentibulariaceae</taxon>
        <taxon>Utricularia</taxon>
    </lineage>
</organism>
<protein>
    <submittedName>
        <fullName evidence="1">Uncharacterized protein</fullName>
    </submittedName>
</protein>
<keyword evidence="1" id="KW-0496">Mitochondrion</keyword>
<gene>
    <name evidence="1" type="ORF">AEK19_MT1801</name>
</gene>
<dbReference type="AlphaFoldDB" id="A0A1Y0AZ49"/>
<dbReference type="EMBL" id="KY774314">
    <property type="protein sequence ID" value="ART30409.1"/>
    <property type="molecule type" value="Genomic_DNA"/>
</dbReference>
<sequence>MRPDPYYFLTQNGYVIILFVSIRRRRKQGPSLGKTDTLSHSVTTSYVLPYAFGVWVGKNILSDPGKGRRKIEDLPWLEERFIQSRQLMKPPRSMEFFPITTIRTIPTGLTGMTKPVKLRTL</sequence>
<proteinExistence type="predicted"/>
<evidence type="ECO:0000313" key="1">
    <source>
        <dbReference type="EMBL" id="ART30409.1"/>
    </source>
</evidence>